<organism evidence="2 3">
    <name type="scientific">Dactylosporangium roseum</name>
    <dbReference type="NCBI Taxonomy" id="47989"/>
    <lineage>
        <taxon>Bacteria</taxon>
        <taxon>Bacillati</taxon>
        <taxon>Actinomycetota</taxon>
        <taxon>Actinomycetes</taxon>
        <taxon>Micromonosporales</taxon>
        <taxon>Micromonosporaceae</taxon>
        <taxon>Dactylosporangium</taxon>
    </lineage>
</organism>
<gene>
    <name evidence="2" type="ORF">Drose_14940</name>
</gene>
<dbReference type="EMBL" id="CP073721">
    <property type="protein sequence ID" value="UWZ39416.1"/>
    <property type="molecule type" value="Genomic_DNA"/>
</dbReference>
<name>A0ABY5ZBK8_9ACTN</name>
<evidence type="ECO:0000313" key="2">
    <source>
        <dbReference type="EMBL" id="UWZ39416.1"/>
    </source>
</evidence>
<sequence length="438" mass="47457">MINTGVASFAQERRVRVVAGAPHPGHGAPHPALRAKNVPLLCRLPERVDVVALSAAVRALVERHPVLQYRFLHRDGRVSLRWAGAGVADVECAVVDRSALGTADGAVRAFLRAQVDAPFDLLGWPLLRAGVIQDDRPLFYLCADHTVCDGWSMTVAMRDIEAAYTGLLRGRTVELRPPGDYLRYSAAQRRRYTSGPAVERAVDGVRAMLAGRAVEPAFPLPAAPWDAEHGRYTEFDLLDAAAAGRLLDYCRSRRATPYMAVLAAFGVAAREIAGRAEVGVLVAMHNRDERHTADSVGWYANMLALYFPTFPVDRFDDGVRAVRDRLMRLLVFAELPLSRVADDLADTNDNGAGVRFPTCFISLTDARTPPSAGGSGRWEQLDLAPSYRMGYGLWVVLHDTGLRAVTASPRTSAGVASLAGLESRIADVLRSAAVPATA</sequence>
<evidence type="ECO:0000259" key="1">
    <source>
        <dbReference type="Pfam" id="PF00668"/>
    </source>
</evidence>
<dbReference type="SUPFAM" id="SSF52777">
    <property type="entry name" value="CoA-dependent acyltransferases"/>
    <property type="match status" value="2"/>
</dbReference>
<proteinExistence type="predicted"/>
<dbReference type="PANTHER" id="PTHR45527:SF1">
    <property type="entry name" value="FATTY ACID SYNTHASE"/>
    <property type="match status" value="1"/>
</dbReference>
<accession>A0ABY5ZBK8</accession>
<feature type="domain" description="Condensation" evidence="1">
    <location>
        <begin position="35"/>
        <end position="350"/>
    </location>
</feature>
<dbReference type="Gene3D" id="3.30.559.30">
    <property type="entry name" value="Nonribosomal peptide synthetase, condensation domain"/>
    <property type="match status" value="1"/>
</dbReference>
<evidence type="ECO:0000313" key="3">
    <source>
        <dbReference type="Proteomes" id="UP001058271"/>
    </source>
</evidence>
<dbReference type="InterPro" id="IPR001242">
    <property type="entry name" value="Condensation_dom"/>
</dbReference>
<dbReference type="RefSeq" id="WP_260728820.1">
    <property type="nucleotide sequence ID" value="NZ_BAAABS010000089.1"/>
</dbReference>
<reference evidence="2" key="1">
    <citation type="submission" date="2021-04" db="EMBL/GenBank/DDBJ databases">
        <title>Biosynthetic gene clusters of Dactylosporangioum roseum.</title>
        <authorList>
            <person name="Hartkoorn R.C."/>
            <person name="Beaudoing E."/>
            <person name="Hot D."/>
            <person name="Moureu S."/>
        </authorList>
    </citation>
    <scope>NUCLEOTIDE SEQUENCE</scope>
    <source>
        <strain evidence="2">NRRL B-16295</strain>
    </source>
</reference>
<dbReference type="Gene3D" id="3.30.559.10">
    <property type="entry name" value="Chloramphenicol acetyltransferase-like domain"/>
    <property type="match status" value="1"/>
</dbReference>
<keyword evidence="3" id="KW-1185">Reference proteome</keyword>
<dbReference type="PANTHER" id="PTHR45527">
    <property type="entry name" value="NONRIBOSOMAL PEPTIDE SYNTHETASE"/>
    <property type="match status" value="1"/>
</dbReference>
<dbReference type="Proteomes" id="UP001058271">
    <property type="component" value="Chromosome"/>
</dbReference>
<dbReference type="InterPro" id="IPR023213">
    <property type="entry name" value="CAT-like_dom_sf"/>
</dbReference>
<dbReference type="Pfam" id="PF00668">
    <property type="entry name" value="Condensation"/>
    <property type="match status" value="1"/>
</dbReference>
<protein>
    <recommendedName>
        <fullName evidence="1">Condensation domain-containing protein</fullName>
    </recommendedName>
</protein>